<evidence type="ECO:0000256" key="1">
    <source>
        <dbReference type="SAM" id="MobiDB-lite"/>
    </source>
</evidence>
<dbReference type="InterPro" id="IPR013087">
    <property type="entry name" value="Znf_C2H2_type"/>
</dbReference>
<evidence type="ECO:0000313" key="4">
    <source>
        <dbReference type="Proteomes" id="UP000054217"/>
    </source>
</evidence>
<feature type="compositionally biased region" description="Polar residues" evidence="1">
    <location>
        <begin position="91"/>
        <end position="118"/>
    </location>
</feature>
<gene>
    <name evidence="3" type="ORF">M404DRAFT_27765</name>
</gene>
<reference evidence="4" key="2">
    <citation type="submission" date="2015-01" db="EMBL/GenBank/DDBJ databases">
        <title>Evolutionary Origins and Diversification of the Mycorrhizal Mutualists.</title>
        <authorList>
            <consortium name="DOE Joint Genome Institute"/>
            <consortium name="Mycorrhizal Genomics Consortium"/>
            <person name="Kohler A."/>
            <person name="Kuo A."/>
            <person name="Nagy L.G."/>
            <person name="Floudas D."/>
            <person name="Copeland A."/>
            <person name="Barry K.W."/>
            <person name="Cichocki N."/>
            <person name="Veneault-Fourrey C."/>
            <person name="LaButti K."/>
            <person name="Lindquist E.A."/>
            <person name="Lipzen A."/>
            <person name="Lundell T."/>
            <person name="Morin E."/>
            <person name="Murat C."/>
            <person name="Riley R."/>
            <person name="Ohm R."/>
            <person name="Sun H."/>
            <person name="Tunlid A."/>
            <person name="Henrissat B."/>
            <person name="Grigoriev I.V."/>
            <person name="Hibbett D.S."/>
            <person name="Martin F."/>
        </authorList>
    </citation>
    <scope>NUCLEOTIDE SEQUENCE [LARGE SCALE GENOMIC DNA]</scope>
    <source>
        <strain evidence="4">Marx 270</strain>
    </source>
</reference>
<proteinExistence type="predicted"/>
<feature type="domain" description="C2H2-type" evidence="2">
    <location>
        <begin position="4"/>
        <end position="27"/>
    </location>
</feature>
<organism evidence="3 4">
    <name type="scientific">Pisolithus tinctorius Marx 270</name>
    <dbReference type="NCBI Taxonomy" id="870435"/>
    <lineage>
        <taxon>Eukaryota</taxon>
        <taxon>Fungi</taxon>
        <taxon>Dikarya</taxon>
        <taxon>Basidiomycota</taxon>
        <taxon>Agaricomycotina</taxon>
        <taxon>Agaricomycetes</taxon>
        <taxon>Agaricomycetidae</taxon>
        <taxon>Boletales</taxon>
        <taxon>Sclerodermatineae</taxon>
        <taxon>Pisolithaceae</taxon>
        <taxon>Pisolithus</taxon>
    </lineage>
</organism>
<dbReference type="AlphaFoldDB" id="A0A0C3P5E2"/>
<dbReference type="InParanoid" id="A0A0C3P5E2"/>
<dbReference type="Proteomes" id="UP000054217">
    <property type="component" value="Unassembled WGS sequence"/>
</dbReference>
<accession>A0A0C3P5E2</accession>
<dbReference type="OrthoDB" id="3199698at2759"/>
<protein>
    <recommendedName>
        <fullName evidence="2">C2H2-type domain-containing protein</fullName>
    </recommendedName>
</protein>
<keyword evidence="4" id="KW-1185">Reference proteome</keyword>
<dbReference type="PROSITE" id="PS00028">
    <property type="entry name" value="ZINC_FINGER_C2H2_1"/>
    <property type="match status" value="1"/>
</dbReference>
<feature type="region of interest" description="Disordered" evidence="1">
    <location>
        <begin position="90"/>
        <end position="123"/>
    </location>
</feature>
<dbReference type="HOGENOM" id="CLU_006344_7_1_1"/>
<dbReference type="EMBL" id="KN831981">
    <property type="protein sequence ID" value="KIO02519.1"/>
    <property type="molecule type" value="Genomic_DNA"/>
</dbReference>
<evidence type="ECO:0000313" key="3">
    <source>
        <dbReference type="EMBL" id="KIO02519.1"/>
    </source>
</evidence>
<name>A0A0C3P5E2_PISTI</name>
<evidence type="ECO:0000259" key="2">
    <source>
        <dbReference type="PROSITE" id="PS00028"/>
    </source>
</evidence>
<reference evidence="3 4" key="1">
    <citation type="submission" date="2014-04" db="EMBL/GenBank/DDBJ databases">
        <authorList>
            <consortium name="DOE Joint Genome Institute"/>
            <person name="Kuo A."/>
            <person name="Kohler A."/>
            <person name="Costa M.D."/>
            <person name="Nagy L.G."/>
            <person name="Floudas D."/>
            <person name="Copeland A."/>
            <person name="Barry K.W."/>
            <person name="Cichocki N."/>
            <person name="Veneault-Fourrey C."/>
            <person name="LaButti K."/>
            <person name="Lindquist E.A."/>
            <person name="Lipzen A."/>
            <person name="Lundell T."/>
            <person name="Morin E."/>
            <person name="Murat C."/>
            <person name="Sun H."/>
            <person name="Tunlid A."/>
            <person name="Henrissat B."/>
            <person name="Grigoriev I.V."/>
            <person name="Hibbett D.S."/>
            <person name="Martin F."/>
            <person name="Nordberg H.P."/>
            <person name="Cantor M.N."/>
            <person name="Hua S.X."/>
        </authorList>
    </citation>
    <scope>NUCLEOTIDE SEQUENCE [LARGE SCALE GENOMIC DNA]</scope>
    <source>
        <strain evidence="3 4">Marx 270</strain>
    </source>
</reference>
<sequence length="199" mass="22653">MIPCTKPGCRRWFRNKLGLTQHVNVYHPVFPLINIPVQVEQPDQVPSPEEEQFQFRLDDDDYSDPSTSPSNPTLLAEFVGQGNKYYRNYHPNLTGQPCDSSGNPLPVGQSSPQTPSEKQPNDWLPYSSRLEFELADFLFTRSQMSAANINELLDLWNATLLSAGSQPIFKDSTEMYKTIDRTILGDVQWENFCISYTGE</sequence>